<dbReference type="InterPro" id="IPR050250">
    <property type="entry name" value="Macrolide_Exporter_MacB"/>
</dbReference>
<evidence type="ECO:0000256" key="2">
    <source>
        <dbReference type="ARBA" id="ARBA00022475"/>
    </source>
</evidence>
<accession>A0ABU0X5J6</accession>
<keyword evidence="4 7" id="KW-1133">Transmembrane helix</keyword>
<evidence type="ECO:0000256" key="4">
    <source>
        <dbReference type="ARBA" id="ARBA00022989"/>
    </source>
</evidence>
<comment type="similarity">
    <text evidence="6">Belongs to the ABC-4 integral membrane protein family.</text>
</comment>
<evidence type="ECO:0000256" key="5">
    <source>
        <dbReference type="ARBA" id="ARBA00023136"/>
    </source>
</evidence>
<dbReference type="PANTHER" id="PTHR30572:SF4">
    <property type="entry name" value="ABC TRANSPORTER PERMEASE YTRF"/>
    <property type="match status" value="1"/>
</dbReference>
<feature type="transmembrane region" description="Helical" evidence="7">
    <location>
        <begin position="458"/>
        <end position="476"/>
    </location>
</feature>
<protein>
    <submittedName>
        <fullName evidence="9">ABC transporter permease</fullName>
    </submittedName>
</protein>
<evidence type="ECO:0000256" key="6">
    <source>
        <dbReference type="ARBA" id="ARBA00038076"/>
    </source>
</evidence>
<name>A0ABU0X5J6_9PSEU</name>
<comment type="subcellular location">
    <subcellularLocation>
        <location evidence="1">Cell membrane</location>
        <topology evidence="1">Multi-pass membrane protein</topology>
    </subcellularLocation>
</comment>
<feature type="transmembrane region" description="Helical" evidence="7">
    <location>
        <begin position="331"/>
        <end position="349"/>
    </location>
</feature>
<evidence type="ECO:0000259" key="8">
    <source>
        <dbReference type="Pfam" id="PF02687"/>
    </source>
</evidence>
<dbReference type="EMBL" id="NSDM01000010">
    <property type="protein sequence ID" value="MDQ2586877.1"/>
    <property type="molecule type" value="Genomic_DNA"/>
</dbReference>
<evidence type="ECO:0000313" key="10">
    <source>
        <dbReference type="Proteomes" id="UP001225605"/>
    </source>
</evidence>
<feature type="transmembrane region" description="Helical" evidence="7">
    <location>
        <begin position="283"/>
        <end position="311"/>
    </location>
</feature>
<gene>
    <name evidence="9" type="ORF">CKY47_23375</name>
</gene>
<keyword evidence="10" id="KW-1185">Reference proteome</keyword>
<evidence type="ECO:0000313" key="9">
    <source>
        <dbReference type="EMBL" id="MDQ2586877.1"/>
    </source>
</evidence>
<sequence>MFRLALRSVLARRSRFLLPATAVVLGVAFVVGALLYTASVRASITASLPAPGVEVTTLDTLDPGVFEAARGVAGVATATAYSQGRAFVVDRDGALVGPPGAAVGVNRVEGEHPTVSGRAPSGGGEVALDEWTAERTGYRVGDRVRLVVTGTTRAFTVSGVVSARSPETAAGGTLAVFDPGTARELFGDTRIALTPTAGTSEAALAAAVREVVPSGTFVEVVGAGTALAGTGKLTSILLGFAAVALFVAVFVVANTFTMLAAARGREHALLRAVGADRRHVTRMVLAEALLIGGVATVLGYALGVGGAVLLGDLFAVTEGPAGPVDAFAPEAVLAALGVGLGVTVAAAWLPARRAASVPPVAALRAGVPPPVKSLRRRNAVGVVVTAVGVAVTLAAAGSQDLVYLGAPLLVIGLVVLTPLAAAGLTAVLRRPLVALTGIRGKLAVENARRNPRRTASTSSALMVCLAVCAAVTVPIVSADADAVREADTGERADVRINAIEFAELAPDLPERVAAIPGVRAVTPVTPGLLRLPDGDSVAFAAADPGALDDFFGITAREGSLDDLAGGVAVTSEAARQYGWRLGSVLSGDSRGTPLSATVKAVFDAPRGFDHEAVLPADALPDRSPGTVLVQSAPDGAEALRDAIRTTLDNPTAVVRTHADHLEAVGAQYAEFLAVLYALLSVSGLIGALAVVNTMTMSVLERTREIGLLRAVGLDRKQVRSVLRLESLVVAALGAVLGLVAGCVIGVVLVRSQGGIDVVVPWGRLAVLAAVTALIGVTAALLPARRAAGLPVLDALRSDTE</sequence>
<comment type="caution">
    <text evidence="9">The sequence shown here is derived from an EMBL/GenBank/DDBJ whole genome shotgun (WGS) entry which is preliminary data.</text>
</comment>
<feature type="transmembrane region" description="Helical" evidence="7">
    <location>
        <begin position="379"/>
        <end position="396"/>
    </location>
</feature>
<keyword evidence="2" id="KW-1003">Cell membrane</keyword>
<evidence type="ECO:0000256" key="1">
    <source>
        <dbReference type="ARBA" id="ARBA00004651"/>
    </source>
</evidence>
<dbReference type="Proteomes" id="UP001225605">
    <property type="component" value="Unassembled WGS sequence"/>
</dbReference>
<feature type="domain" description="ABC3 transporter permease C-terminal" evidence="8">
    <location>
        <begin position="240"/>
        <end position="359"/>
    </location>
</feature>
<keyword evidence="3 7" id="KW-0812">Transmembrane</keyword>
<feature type="transmembrane region" description="Helical" evidence="7">
    <location>
        <begin position="236"/>
        <end position="262"/>
    </location>
</feature>
<dbReference type="InterPro" id="IPR003838">
    <property type="entry name" value="ABC3_permease_C"/>
</dbReference>
<feature type="transmembrane region" description="Helical" evidence="7">
    <location>
        <begin position="402"/>
        <end position="428"/>
    </location>
</feature>
<feature type="transmembrane region" description="Helical" evidence="7">
    <location>
        <begin position="671"/>
        <end position="691"/>
    </location>
</feature>
<evidence type="ECO:0000256" key="7">
    <source>
        <dbReference type="SAM" id="Phobius"/>
    </source>
</evidence>
<feature type="domain" description="ABC3 transporter permease C-terminal" evidence="8">
    <location>
        <begin position="678"/>
        <end position="789"/>
    </location>
</feature>
<dbReference type="RefSeq" id="WP_306748212.1">
    <property type="nucleotide sequence ID" value="NZ_NSDM01000010.1"/>
</dbReference>
<feature type="transmembrane region" description="Helical" evidence="7">
    <location>
        <begin position="761"/>
        <end position="781"/>
    </location>
</feature>
<dbReference type="Pfam" id="PF02687">
    <property type="entry name" value="FtsX"/>
    <property type="match status" value="2"/>
</dbReference>
<keyword evidence="5 7" id="KW-0472">Membrane</keyword>
<feature type="transmembrane region" description="Helical" evidence="7">
    <location>
        <begin position="727"/>
        <end position="749"/>
    </location>
</feature>
<proteinExistence type="inferred from homology"/>
<reference evidence="9 10" key="1">
    <citation type="submission" date="2017-06" db="EMBL/GenBank/DDBJ databases">
        <title>Cultured bacterium strain Saccharothrix yanglingensis Hhs.015.</title>
        <authorList>
            <person name="Xia Y."/>
        </authorList>
    </citation>
    <scope>NUCLEOTIDE SEQUENCE [LARGE SCALE GENOMIC DNA]</scope>
    <source>
        <strain evidence="9 10">Hhs.015</strain>
    </source>
</reference>
<organism evidence="9 10">
    <name type="scientific">Saccharothrix yanglingensis</name>
    <dbReference type="NCBI Taxonomy" id="659496"/>
    <lineage>
        <taxon>Bacteria</taxon>
        <taxon>Bacillati</taxon>
        <taxon>Actinomycetota</taxon>
        <taxon>Actinomycetes</taxon>
        <taxon>Pseudonocardiales</taxon>
        <taxon>Pseudonocardiaceae</taxon>
        <taxon>Saccharothrix</taxon>
    </lineage>
</organism>
<evidence type="ECO:0000256" key="3">
    <source>
        <dbReference type="ARBA" id="ARBA00022692"/>
    </source>
</evidence>
<dbReference type="PANTHER" id="PTHR30572">
    <property type="entry name" value="MEMBRANE COMPONENT OF TRANSPORTER-RELATED"/>
    <property type="match status" value="1"/>
</dbReference>